<feature type="region of interest" description="Disordered" evidence="1">
    <location>
        <begin position="15"/>
        <end position="84"/>
    </location>
</feature>
<feature type="compositionally biased region" description="Acidic residues" evidence="1">
    <location>
        <begin position="123"/>
        <end position="136"/>
    </location>
</feature>
<organism evidence="2 3">
    <name type="scientific">Linnemannia schmuckeri</name>
    <dbReference type="NCBI Taxonomy" id="64567"/>
    <lineage>
        <taxon>Eukaryota</taxon>
        <taxon>Fungi</taxon>
        <taxon>Fungi incertae sedis</taxon>
        <taxon>Mucoromycota</taxon>
        <taxon>Mortierellomycotina</taxon>
        <taxon>Mortierellomycetes</taxon>
        <taxon>Mortierellales</taxon>
        <taxon>Mortierellaceae</taxon>
        <taxon>Linnemannia</taxon>
    </lineage>
</organism>
<feature type="compositionally biased region" description="Low complexity" evidence="1">
    <location>
        <begin position="98"/>
        <end position="110"/>
    </location>
</feature>
<reference evidence="2" key="1">
    <citation type="journal article" date="2020" name="Fungal Divers.">
        <title>Resolving the Mortierellaceae phylogeny through synthesis of multi-gene phylogenetics and phylogenomics.</title>
        <authorList>
            <person name="Vandepol N."/>
            <person name="Liber J."/>
            <person name="Desiro A."/>
            <person name="Na H."/>
            <person name="Kennedy M."/>
            <person name="Barry K."/>
            <person name="Grigoriev I.V."/>
            <person name="Miller A.N."/>
            <person name="O'Donnell K."/>
            <person name="Stajich J.E."/>
            <person name="Bonito G."/>
        </authorList>
    </citation>
    <scope>NUCLEOTIDE SEQUENCE</scope>
    <source>
        <strain evidence="2">NRRL 6426</strain>
    </source>
</reference>
<feature type="compositionally biased region" description="Low complexity" evidence="1">
    <location>
        <begin position="69"/>
        <end position="84"/>
    </location>
</feature>
<evidence type="ECO:0000256" key="1">
    <source>
        <dbReference type="SAM" id="MobiDB-lite"/>
    </source>
</evidence>
<comment type="caution">
    <text evidence="2">The sequence shown here is derived from an EMBL/GenBank/DDBJ whole genome shotgun (WGS) entry which is preliminary data.</text>
</comment>
<protein>
    <submittedName>
        <fullName evidence="2">Uncharacterized protein</fullName>
    </submittedName>
</protein>
<feature type="region of interest" description="Disordered" evidence="1">
    <location>
        <begin position="192"/>
        <end position="225"/>
    </location>
</feature>
<feature type="compositionally biased region" description="Low complexity" evidence="1">
    <location>
        <begin position="40"/>
        <end position="55"/>
    </location>
</feature>
<gene>
    <name evidence="2" type="ORF">BG015_005893</name>
</gene>
<evidence type="ECO:0000313" key="3">
    <source>
        <dbReference type="Proteomes" id="UP000748756"/>
    </source>
</evidence>
<name>A0A9P5UVS1_9FUNG</name>
<dbReference type="EMBL" id="JAAAUQ010002746">
    <property type="protein sequence ID" value="KAF9121161.1"/>
    <property type="molecule type" value="Genomic_DNA"/>
</dbReference>
<proteinExistence type="predicted"/>
<sequence>MTTFTLERQHSAFSFIQNRRNKESKAQVLHLPNSKHDPHATASSPASSSVASTPVLPSRQGNGRIEGRAMASASGSSTAASAALTAAAAAAASLSLVPTSSSAGGQRNGHVNGGGDAAGASQDQEDDGFNDDDLLMEMENAINNVGDIQGDDGDDEDDDEDEEMEEVLTPVILPTAMPSAPVILAPASYSSAVPGGRGVNSNKPAKKPVVDMPKTPAERAAAFAK</sequence>
<feature type="compositionally biased region" description="Acidic residues" evidence="1">
    <location>
        <begin position="149"/>
        <end position="165"/>
    </location>
</feature>
<dbReference type="OrthoDB" id="125903at2759"/>
<feature type="region of interest" description="Disordered" evidence="1">
    <location>
        <begin position="98"/>
        <end position="165"/>
    </location>
</feature>
<feature type="non-terminal residue" evidence="2">
    <location>
        <position position="225"/>
    </location>
</feature>
<keyword evidence="3" id="KW-1185">Reference proteome</keyword>
<accession>A0A9P5UVS1</accession>
<evidence type="ECO:0000313" key="2">
    <source>
        <dbReference type="EMBL" id="KAF9121161.1"/>
    </source>
</evidence>
<dbReference type="Proteomes" id="UP000748756">
    <property type="component" value="Unassembled WGS sequence"/>
</dbReference>
<dbReference type="AlphaFoldDB" id="A0A9P5UVS1"/>